<sequence length="139" mass="15731">MSWITPFIRVTGHLSKHYSDVDNRNELMTTGVGEDVCDVPMQLGVQYANRFKDTAVEIVAEPSNMTRIFPWAFLSWHSPEENNAPPNVNPNASLTYDLWAICNWPYGRESSYSLILNSSSFNTPLTTTSFLPALEAEKR</sequence>
<keyword evidence="2" id="KW-1185">Reference proteome</keyword>
<protein>
    <submittedName>
        <fullName evidence="1">Uncharacterized protein</fullName>
    </submittedName>
</protein>
<dbReference type="AlphaFoldDB" id="A0A4C1Z9F9"/>
<gene>
    <name evidence="1" type="ORF">EVAR_4268_1</name>
</gene>
<organism evidence="1 2">
    <name type="scientific">Eumeta variegata</name>
    <name type="common">Bagworm moth</name>
    <name type="synonym">Eumeta japonica</name>
    <dbReference type="NCBI Taxonomy" id="151549"/>
    <lineage>
        <taxon>Eukaryota</taxon>
        <taxon>Metazoa</taxon>
        <taxon>Ecdysozoa</taxon>
        <taxon>Arthropoda</taxon>
        <taxon>Hexapoda</taxon>
        <taxon>Insecta</taxon>
        <taxon>Pterygota</taxon>
        <taxon>Neoptera</taxon>
        <taxon>Endopterygota</taxon>
        <taxon>Lepidoptera</taxon>
        <taxon>Glossata</taxon>
        <taxon>Ditrysia</taxon>
        <taxon>Tineoidea</taxon>
        <taxon>Psychidae</taxon>
        <taxon>Oiketicinae</taxon>
        <taxon>Eumeta</taxon>
    </lineage>
</organism>
<proteinExistence type="predicted"/>
<dbReference type="EMBL" id="BGZK01001638">
    <property type="protein sequence ID" value="GBP83773.1"/>
    <property type="molecule type" value="Genomic_DNA"/>
</dbReference>
<reference evidence="1 2" key="1">
    <citation type="journal article" date="2019" name="Commun. Biol.">
        <title>The bagworm genome reveals a unique fibroin gene that provides high tensile strength.</title>
        <authorList>
            <person name="Kono N."/>
            <person name="Nakamura H."/>
            <person name="Ohtoshi R."/>
            <person name="Tomita M."/>
            <person name="Numata K."/>
            <person name="Arakawa K."/>
        </authorList>
    </citation>
    <scope>NUCLEOTIDE SEQUENCE [LARGE SCALE GENOMIC DNA]</scope>
</reference>
<evidence type="ECO:0000313" key="1">
    <source>
        <dbReference type="EMBL" id="GBP83773.1"/>
    </source>
</evidence>
<accession>A0A4C1Z9F9</accession>
<comment type="caution">
    <text evidence="1">The sequence shown here is derived from an EMBL/GenBank/DDBJ whole genome shotgun (WGS) entry which is preliminary data.</text>
</comment>
<name>A0A4C1Z9F9_EUMVA</name>
<dbReference type="Proteomes" id="UP000299102">
    <property type="component" value="Unassembled WGS sequence"/>
</dbReference>
<evidence type="ECO:0000313" key="2">
    <source>
        <dbReference type="Proteomes" id="UP000299102"/>
    </source>
</evidence>